<evidence type="ECO:0000256" key="5">
    <source>
        <dbReference type="ARBA" id="ARBA00023002"/>
    </source>
</evidence>
<dbReference type="Gene3D" id="3.50.50.60">
    <property type="entry name" value="FAD/NAD(P)-binding domain"/>
    <property type="match status" value="1"/>
</dbReference>
<dbReference type="PRINTS" id="PR01001">
    <property type="entry name" value="FADG3PDH"/>
</dbReference>
<dbReference type="Pfam" id="PF01266">
    <property type="entry name" value="DAO"/>
    <property type="match status" value="1"/>
</dbReference>
<proteinExistence type="inferred from homology"/>
<dbReference type="InterPro" id="IPR036188">
    <property type="entry name" value="FAD/NAD-bd_sf"/>
</dbReference>
<feature type="domain" description="Alpha-glycerophosphate oxidase C-terminal" evidence="7">
    <location>
        <begin position="418"/>
        <end position="538"/>
    </location>
</feature>
<dbReference type="AlphaFoldDB" id="A0A6H0SN24"/>
<dbReference type="InterPro" id="IPR000447">
    <property type="entry name" value="G3P_DH_FAD-dep"/>
</dbReference>
<dbReference type="GO" id="GO:0004368">
    <property type="term" value="F:glycerol-3-phosphate dehydrogenase (quinone) activity"/>
    <property type="evidence" value="ECO:0007669"/>
    <property type="project" value="InterPro"/>
</dbReference>
<dbReference type="InterPro" id="IPR031656">
    <property type="entry name" value="DAO_C"/>
</dbReference>
<dbReference type="InterPro" id="IPR038299">
    <property type="entry name" value="DAO_C_sf"/>
</dbReference>
<name>A0A6H0SN24_9MICC</name>
<keyword evidence="3" id="KW-0285">Flavoprotein</keyword>
<keyword evidence="9" id="KW-1185">Reference proteome</keyword>
<reference evidence="8 9" key="1">
    <citation type="submission" date="2018-09" db="EMBL/GenBank/DDBJ databases">
        <title>Glutamicibacter mishrai S5-52T (LMG 29155T = KCTC 39846T).</title>
        <authorList>
            <person name="Das S.K."/>
        </authorList>
    </citation>
    <scope>NUCLEOTIDE SEQUENCE [LARGE SCALE GENOMIC DNA]</scope>
    <source>
        <strain evidence="8 9">S5-52</strain>
    </source>
</reference>
<organism evidence="8 9">
    <name type="scientific">Glutamicibacter mishrai</name>
    <dbReference type="NCBI Taxonomy" id="1775880"/>
    <lineage>
        <taxon>Bacteria</taxon>
        <taxon>Bacillati</taxon>
        <taxon>Actinomycetota</taxon>
        <taxon>Actinomycetes</taxon>
        <taxon>Micrococcales</taxon>
        <taxon>Micrococcaceae</taxon>
        <taxon>Glutamicibacter</taxon>
    </lineage>
</organism>
<sequence>MIREQLSKLRERPQARVLVVGGGINGVATFRYLAMQGIDVALIERGDYSQGASGASSHMIHGGIRYLENGEFRLVHESVQERNSLLEIAPHYVKPLQTTIPIFSTFSGILSAPMRFLTHKSGKPTERGAALIKAGLIMYDVFAGIGGRNTPWHSFKSGKAARADLPQLRDDVKYTATYFDASVHNPERLTLDVLREGLDANEKARASNYVELTGVDGGTAKLRDVLTGDEFDFDAEVIINATGAWVDLTNKELGRETKWTGGTKGSHIVLDHPELLEATGGREIFFEHEDGRIVLIYPMLGRVLVGTTDLEHDMNEPAVCTDEEVQYFFDLIHHVFPGIKATEDQIVYKFSGVRPLPNHDDTAPGFVSRDYQVKETRLTDKTTMLSLIGGKWTTFRALSENLGAKALQFLGERQVKSTAGVAIGGGKNFPTNDGALAAWYAARESKASRDRLRVLLERYGTRADFVLTQLGEKEQMLEHTDELSCQEIAYLARNEQVGRLIDVFIRRTNLAFRGLVTKNLVIEVANCLADPMGWDQSQLQTEIDHSLSVLADSHGVILG</sequence>
<keyword evidence="5" id="KW-0560">Oxidoreductase</keyword>
<evidence type="ECO:0000313" key="8">
    <source>
        <dbReference type="EMBL" id="QIV88560.1"/>
    </source>
</evidence>
<dbReference type="SUPFAM" id="SSF51905">
    <property type="entry name" value="FAD/NAD(P)-binding domain"/>
    <property type="match status" value="1"/>
</dbReference>
<dbReference type="PANTHER" id="PTHR11985:SF15">
    <property type="entry name" value="GLYCEROL-3-PHOSPHATE DEHYDROGENASE, MITOCHONDRIAL"/>
    <property type="match status" value="1"/>
</dbReference>
<evidence type="ECO:0000256" key="4">
    <source>
        <dbReference type="ARBA" id="ARBA00022827"/>
    </source>
</evidence>
<dbReference type="GO" id="GO:0046168">
    <property type="term" value="P:glycerol-3-phosphate catabolic process"/>
    <property type="evidence" value="ECO:0007669"/>
    <property type="project" value="TreeGrafter"/>
</dbReference>
<dbReference type="Gene3D" id="3.30.9.10">
    <property type="entry name" value="D-Amino Acid Oxidase, subunit A, domain 2"/>
    <property type="match status" value="1"/>
</dbReference>
<dbReference type="EMBL" id="CP032549">
    <property type="protein sequence ID" value="QIV88560.1"/>
    <property type="molecule type" value="Genomic_DNA"/>
</dbReference>
<evidence type="ECO:0000256" key="2">
    <source>
        <dbReference type="ARBA" id="ARBA00007330"/>
    </source>
</evidence>
<evidence type="ECO:0000256" key="1">
    <source>
        <dbReference type="ARBA" id="ARBA00001974"/>
    </source>
</evidence>
<feature type="domain" description="FAD dependent oxidoreductase" evidence="6">
    <location>
        <begin position="16"/>
        <end position="360"/>
    </location>
</feature>
<evidence type="ECO:0000259" key="7">
    <source>
        <dbReference type="Pfam" id="PF16901"/>
    </source>
</evidence>
<comment type="cofactor">
    <cofactor evidence="1">
        <name>FAD</name>
        <dbReference type="ChEBI" id="CHEBI:57692"/>
    </cofactor>
</comment>
<keyword evidence="4" id="KW-0274">FAD</keyword>
<dbReference type="Gene3D" id="1.10.8.870">
    <property type="entry name" value="Alpha-glycerophosphate oxidase, cap domain"/>
    <property type="match status" value="1"/>
</dbReference>
<dbReference type="InterPro" id="IPR006076">
    <property type="entry name" value="FAD-dep_OxRdtase"/>
</dbReference>
<evidence type="ECO:0000259" key="6">
    <source>
        <dbReference type="Pfam" id="PF01266"/>
    </source>
</evidence>
<gene>
    <name evidence="8" type="ORF">D3791_16470</name>
</gene>
<protein>
    <submittedName>
        <fullName evidence="8">Glycerol-3-phosphate dehydrogenase/oxidase</fullName>
    </submittedName>
</protein>
<accession>A0A6H0SN24</accession>
<dbReference type="RefSeq" id="WP_022875173.1">
    <property type="nucleotide sequence ID" value="NZ_CP032549.1"/>
</dbReference>
<comment type="similarity">
    <text evidence="2">Belongs to the FAD-dependent glycerol-3-phosphate dehydrogenase family.</text>
</comment>
<evidence type="ECO:0000313" key="9">
    <source>
        <dbReference type="Proteomes" id="UP000502331"/>
    </source>
</evidence>
<dbReference type="Proteomes" id="UP000502331">
    <property type="component" value="Chromosome"/>
</dbReference>
<evidence type="ECO:0000256" key="3">
    <source>
        <dbReference type="ARBA" id="ARBA00022630"/>
    </source>
</evidence>
<dbReference type="PANTHER" id="PTHR11985">
    <property type="entry name" value="GLYCEROL-3-PHOSPHATE DEHYDROGENASE"/>
    <property type="match status" value="1"/>
</dbReference>
<dbReference type="Pfam" id="PF16901">
    <property type="entry name" value="DAO_C"/>
    <property type="match status" value="1"/>
</dbReference>